<evidence type="ECO:0000256" key="4">
    <source>
        <dbReference type="ARBA" id="ARBA00023065"/>
    </source>
</evidence>
<evidence type="ECO:0000256" key="5">
    <source>
        <dbReference type="ARBA" id="ARBA00053565"/>
    </source>
</evidence>
<evidence type="ECO:0000256" key="6">
    <source>
        <dbReference type="RuleBase" id="RU364010"/>
    </source>
</evidence>
<protein>
    <recommendedName>
        <fullName evidence="6">V-type proton ATPase subunit C</fullName>
    </recommendedName>
</protein>
<dbReference type="PANTHER" id="PTHR10137:SF0">
    <property type="entry name" value="V-TYPE PROTON ATPASE SUBUNIT C"/>
    <property type="match status" value="1"/>
</dbReference>
<dbReference type="OrthoDB" id="6605928at2759"/>
<organism evidence="7 8">
    <name type="scientific">Serendipita vermifera MAFF 305830</name>
    <dbReference type="NCBI Taxonomy" id="933852"/>
    <lineage>
        <taxon>Eukaryota</taxon>
        <taxon>Fungi</taxon>
        <taxon>Dikarya</taxon>
        <taxon>Basidiomycota</taxon>
        <taxon>Agaricomycotina</taxon>
        <taxon>Agaricomycetes</taxon>
        <taxon>Sebacinales</taxon>
        <taxon>Serendipitaceae</taxon>
        <taxon>Serendipita</taxon>
    </lineage>
</organism>
<comment type="subunit">
    <text evidence="6">V-ATPase is a heteromultimeric enzyme composed of a peripheral catalytic V1 complex (components A to H) attached to an integral membrane V0 proton pore complex.</text>
</comment>
<keyword evidence="8" id="KW-1185">Reference proteome</keyword>
<keyword evidence="3 6" id="KW-0375">Hydrogen ion transport</keyword>
<dbReference type="PANTHER" id="PTHR10137">
    <property type="entry name" value="V-TYPE PROTON ATPASE SUBUNIT C"/>
    <property type="match status" value="1"/>
</dbReference>
<dbReference type="CDD" id="cd14785">
    <property type="entry name" value="V-ATPase_C"/>
    <property type="match status" value="1"/>
</dbReference>
<dbReference type="Proteomes" id="UP000054097">
    <property type="component" value="Unassembled WGS sequence"/>
</dbReference>
<sequence>MPSDLSVWLIAVPNDGDAEGLLPELRQKLESGRALPPANINELAIPVLKAGTLDDLLSLSEELPKMDGYFTSTVAKVVDTLRNLLNNDPARLEQHILVDEKSCDDYILKGWKWNAGKYGVNRSLRDIIEAINKEMTSIDNVMKAKLTSYNLAKGQLVQMQRKRTGNLSVRMLNDVVKKDDFVTDSEYLETLLVAVPKQQSKEWEQKYEKLATMVVPRSSKKITADDDFALYTVTIFKRVHDDFAQKLRENKYILRDFTFDQDALEKQKQELASSEVSEKELWTELLTLSRTNFSEAFQALTHLKVVRLFVESVLRYGPPANFAGVVIIPDPKTTKRLVTTLQTQFTYLAPRSNGSKSKGAANSGDNAAEYGGEYAALMEEEIFDFVLMEIPRVVI</sequence>
<dbReference type="HOGENOM" id="CLU_017554_0_0_1"/>
<name>A0A0C3AU14_SERVB</name>
<evidence type="ECO:0000313" key="8">
    <source>
        <dbReference type="Proteomes" id="UP000054097"/>
    </source>
</evidence>
<dbReference type="Gene3D" id="3.30.70.100">
    <property type="match status" value="1"/>
</dbReference>
<dbReference type="GO" id="GO:0000221">
    <property type="term" value="C:vacuolar proton-transporting V-type ATPase, V1 domain"/>
    <property type="evidence" value="ECO:0007669"/>
    <property type="project" value="TreeGrafter"/>
</dbReference>
<dbReference type="SUPFAM" id="SSF118203">
    <property type="entry name" value="Vacuolar ATP synthase subunit C"/>
    <property type="match status" value="1"/>
</dbReference>
<dbReference type="InterPro" id="IPR004907">
    <property type="entry name" value="ATPase_V1-cplx_csu"/>
</dbReference>
<comment type="function">
    <text evidence="5">Subunit of the V1 complex of vacuolar(H+)-ATPase (V-ATPase), a multisubunit enzyme composed of a peripheral complex (V1) that hydrolyzes ATP and a membrane integral complex (V0) that translocates protons. V-ATPase is responsible for acidifying and maintaining the pH of intracellular compartments. Subunit C is necessary for the assembly of the catalytic sector of the enzyme and is likely to have a specific function in its catalytic activity. Reversibly leaves the enzyme after glucose depletion, causing the catalytic subcomplex V1 to detach from the V0 section.</text>
</comment>
<keyword evidence="2 6" id="KW-0813">Transport</keyword>
<reference evidence="7 8" key="1">
    <citation type="submission" date="2014-04" db="EMBL/GenBank/DDBJ databases">
        <authorList>
            <consortium name="DOE Joint Genome Institute"/>
            <person name="Kuo A."/>
            <person name="Zuccaro A."/>
            <person name="Kohler A."/>
            <person name="Nagy L.G."/>
            <person name="Floudas D."/>
            <person name="Copeland A."/>
            <person name="Barry K.W."/>
            <person name="Cichocki N."/>
            <person name="Veneault-Fourrey C."/>
            <person name="LaButti K."/>
            <person name="Lindquist E.A."/>
            <person name="Lipzen A."/>
            <person name="Lundell T."/>
            <person name="Morin E."/>
            <person name="Murat C."/>
            <person name="Sun H."/>
            <person name="Tunlid A."/>
            <person name="Henrissat B."/>
            <person name="Grigoriev I.V."/>
            <person name="Hibbett D.S."/>
            <person name="Martin F."/>
            <person name="Nordberg H.P."/>
            <person name="Cantor M.N."/>
            <person name="Hua S.X."/>
        </authorList>
    </citation>
    <scope>NUCLEOTIDE SEQUENCE [LARGE SCALE GENOMIC DNA]</scope>
    <source>
        <strain evidence="7 8">MAFF 305830</strain>
    </source>
</reference>
<dbReference type="Pfam" id="PF03223">
    <property type="entry name" value="V-ATPase_C"/>
    <property type="match status" value="1"/>
</dbReference>
<evidence type="ECO:0000256" key="2">
    <source>
        <dbReference type="ARBA" id="ARBA00022448"/>
    </source>
</evidence>
<dbReference type="Gene3D" id="1.20.1460.10">
    <property type="entry name" value="subunit c (vma5p) of the yeast v-atpase, domain 2"/>
    <property type="match status" value="1"/>
</dbReference>
<dbReference type="Gene3D" id="3.30.70.1180">
    <property type="entry name" value="Vacuolar atp synthase subunit c, domain 1"/>
    <property type="match status" value="1"/>
</dbReference>
<dbReference type="AlphaFoldDB" id="A0A0C3AU14"/>
<proteinExistence type="inferred from homology"/>
<dbReference type="EMBL" id="KN824349">
    <property type="protein sequence ID" value="KIM22756.1"/>
    <property type="molecule type" value="Genomic_DNA"/>
</dbReference>
<evidence type="ECO:0000256" key="3">
    <source>
        <dbReference type="ARBA" id="ARBA00022781"/>
    </source>
</evidence>
<evidence type="ECO:0000313" key="7">
    <source>
        <dbReference type="EMBL" id="KIM22756.1"/>
    </source>
</evidence>
<dbReference type="STRING" id="933852.A0A0C3AU14"/>
<gene>
    <name evidence="7" type="ORF">M408DRAFT_281312</name>
</gene>
<dbReference type="InterPro" id="IPR036132">
    <property type="entry name" value="Vac_ATP_synth_c_sf"/>
</dbReference>
<comment type="function">
    <text evidence="6">Subunit of the V1 complex of vacuolar(H+)-ATPase (V-ATPase), a multisubunit enzyme composed of a peripheral complex (V1) that hydrolyzes ATP and a membrane integral complex (V0) that translocates protons. V-ATPase is responsible for acidifying and maintaining the pH of intracellular compartments and in some cell types, is targeted to the plasma membrane, where it is responsible for acidifying the extracellular environment. Subunit C is necessary for the assembly of the catalytic sector of the enzyme and is likely to have a specific function in its catalytic activity.</text>
</comment>
<dbReference type="GO" id="GO:0046961">
    <property type="term" value="F:proton-transporting ATPase activity, rotational mechanism"/>
    <property type="evidence" value="ECO:0007669"/>
    <property type="project" value="InterPro"/>
</dbReference>
<evidence type="ECO:0000256" key="1">
    <source>
        <dbReference type="ARBA" id="ARBA00006138"/>
    </source>
</evidence>
<accession>A0A0C3AU14</accession>
<dbReference type="FunFam" id="3.30.70.100:FF:000002">
    <property type="entry name" value="V-type proton ATPase subunit C"/>
    <property type="match status" value="1"/>
</dbReference>
<comment type="similarity">
    <text evidence="1 6">Belongs to the V-ATPase C subunit family.</text>
</comment>
<reference evidence="8" key="2">
    <citation type="submission" date="2015-01" db="EMBL/GenBank/DDBJ databases">
        <title>Evolutionary Origins and Diversification of the Mycorrhizal Mutualists.</title>
        <authorList>
            <consortium name="DOE Joint Genome Institute"/>
            <consortium name="Mycorrhizal Genomics Consortium"/>
            <person name="Kohler A."/>
            <person name="Kuo A."/>
            <person name="Nagy L.G."/>
            <person name="Floudas D."/>
            <person name="Copeland A."/>
            <person name="Barry K.W."/>
            <person name="Cichocki N."/>
            <person name="Veneault-Fourrey C."/>
            <person name="LaButti K."/>
            <person name="Lindquist E.A."/>
            <person name="Lipzen A."/>
            <person name="Lundell T."/>
            <person name="Morin E."/>
            <person name="Murat C."/>
            <person name="Riley R."/>
            <person name="Ohm R."/>
            <person name="Sun H."/>
            <person name="Tunlid A."/>
            <person name="Henrissat B."/>
            <person name="Grigoriev I.V."/>
            <person name="Hibbett D.S."/>
            <person name="Martin F."/>
        </authorList>
    </citation>
    <scope>NUCLEOTIDE SEQUENCE [LARGE SCALE GENOMIC DNA]</scope>
    <source>
        <strain evidence="8">MAFF 305830</strain>
    </source>
</reference>
<keyword evidence="4 6" id="KW-0406">Ion transport</keyword>